<dbReference type="AlphaFoldDB" id="A0A381NV03"/>
<name>A0A381NV03_9ZZZZ</name>
<gene>
    <name evidence="1" type="ORF">METZ01_LOCUS11310</name>
</gene>
<evidence type="ECO:0000313" key="1">
    <source>
        <dbReference type="EMBL" id="SUZ58456.1"/>
    </source>
</evidence>
<dbReference type="SUPFAM" id="SSF54637">
    <property type="entry name" value="Thioesterase/thiol ester dehydrase-isomerase"/>
    <property type="match status" value="1"/>
</dbReference>
<protein>
    <recommendedName>
        <fullName evidence="2">Thioesterase putative domain-containing protein</fullName>
    </recommendedName>
</protein>
<evidence type="ECO:0008006" key="2">
    <source>
        <dbReference type="Google" id="ProtNLM"/>
    </source>
</evidence>
<accession>A0A381NV03</accession>
<dbReference type="EMBL" id="UINC01000621">
    <property type="protein sequence ID" value="SUZ58456.1"/>
    <property type="molecule type" value="Genomic_DNA"/>
</dbReference>
<organism evidence="1">
    <name type="scientific">marine metagenome</name>
    <dbReference type="NCBI Taxonomy" id="408172"/>
    <lineage>
        <taxon>unclassified sequences</taxon>
        <taxon>metagenomes</taxon>
        <taxon>ecological metagenomes</taxon>
    </lineage>
</organism>
<dbReference type="InterPro" id="IPR029069">
    <property type="entry name" value="HotDog_dom_sf"/>
</dbReference>
<sequence>MIILNKEQEKFKKEFLNPIKFSLYFFKNVPMGWFSGMKLKKLSEKNAVSYVPFKWYYRWQNKNPFRSMYFAVQSMGAELSTASIATLAIKGIKPSIAFIVTGMRSTYFKKATDNTIFRCDDGEKIFNAVTQAINSKKGVSVEVKSIGKLEDGTIVSEFFFTWSFKQRSNEN</sequence>
<dbReference type="Gene3D" id="3.10.129.10">
    <property type="entry name" value="Hotdog Thioesterase"/>
    <property type="match status" value="1"/>
</dbReference>
<reference evidence="1" key="1">
    <citation type="submission" date="2018-05" db="EMBL/GenBank/DDBJ databases">
        <authorList>
            <person name="Lanie J.A."/>
            <person name="Ng W.-L."/>
            <person name="Kazmierczak K.M."/>
            <person name="Andrzejewski T.M."/>
            <person name="Davidsen T.M."/>
            <person name="Wayne K.J."/>
            <person name="Tettelin H."/>
            <person name="Glass J.I."/>
            <person name="Rusch D."/>
            <person name="Podicherti R."/>
            <person name="Tsui H.-C.T."/>
            <person name="Winkler M.E."/>
        </authorList>
    </citation>
    <scope>NUCLEOTIDE SEQUENCE</scope>
</reference>
<proteinExistence type="predicted"/>